<dbReference type="Gene3D" id="2.60.40.2020">
    <property type="match status" value="1"/>
</dbReference>
<proteinExistence type="predicted"/>
<dbReference type="GO" id="GO:0004869">
    <property type="term" value="F:cysteine-type endopeptidase inhibitor activity"/>
    <property type="evidence" value="ECO:0007669"/>
    <property type="project" value="UniProtKB-KW"/>
</dbReference>
<reference evidence="5 6" key="1">
    <citation type="submission" date="2020-09" db="EMBL/GenBank/DDBJ databases">
        <title>A novel species.</title>
        <authorList>
            <person name="Gao J."/>
        </authorList>
    </citation>
    <scope>NUCLEOTIDE SEQUENCE [LARGE SCALE GENOMIC DNA]</scope>
    <source>
        <strain evidence="5 6">CRXT-Y-14</strain>
    </source>
</reference>
<evidence type="ECO:0000313" key="5">
    <source>
        <dbReference type="EMBL" id="QNS04391.1"/>
    </source>
</evidence>
<feature type="chain" id="PRO_5028878643" evidence="3">
    <location>
        <begin position="27"/>
        <end position="153"/>
    </location>
</feature>
<accession>A0A7H1B6N6</accession>
<gene>
    <name evidence="5" type="ORF">IAG42_12645</name>
</gene>
<evidence type="ECO:0000259" key="4">
    <source>
        <dbReference type="Pfam" id="PF09394"/>
    </source>
</evidence>
<dbReference type="Pfam" id="PF09394">
    <property type="entry name" value="Inhibitor_I42"/>
    <property type="match status" value="1"/>
</dbReference>
<evidence type="ECO:0000256" key="1">
    <source>
        <dbReference type="ARBA" id="ARBA00022690"/>
    </source>
</evidence>
<dbReference type="InterPro" id="IPR018990">
    <property type="entry name" value="Prot_inh_I42_chagasin"/>
</dbReference>
<sequence length="153" mass="16168">MRTRPLLFLPALALTLALTGCGGSSAASYGTGERSISVDAGETFTLEVPASSAMGENWYLADPEPDTAVLDYEGRRDDNDAGEDGTQYFDFTASHKGRTTVKLVHCPNGFCHSAAEATAEPASSAAPNAGPVPTATGTPQTRIEYFEYEITVR</sequence>
<name>A0A7H1B6N6_9ACTN</name>
<evidence type="ECO:0000256" key="3">
    <source>
        <dbReference type="SAM" id="SignalP"/>
    </source>
</evidence>
<protein>
    <submittedName>
        <fullName evidence="5">Protease inhibitor I42 family protein</fullName>
    </submittedName>
</protein>
<evidence type="ECO:0000256" key="2">
    <source>
        <dbReference type="ARBA" id="ARBA00022704"/>
    </source>
</evidence>
<feature type="signal peptide" evidence="3">
    <location>
        <begin position="1"/>
        <end position="26"/>
    </location>
</feature>
<dbReference type="Proteomes" id="UP000516428">
    <property type="component" value="Chromosome"/>
</dbReference>
<keyword evidence="6" id="KW-1185">Reference proteome</keyword>
<dbReference type="SUPFAM" id="SSF141066">
    <property type="entry name" value="ICP-like"/>
    <property type="match status" value="1"/>
</dbReference>
<dbReference type="InterPro" id="IPR036331">
    <property type="entry name" value="Chagasin-like_sf"/>
</dbReference>
<dbReference type="EMBL" id="CP061281">
    <property type="protein sequence ID" value="QNS04391.1"/>
    <property type="molecule type" value="Genomic_DNA"/>
</dbReference>
<feature type="domain" description="Proteinase inhibitor I42 chagasin" evidence="4">
    <location>
        <begin position="38"/>
        <end position="105"/>
    </location>
</feature>
<keyword evidence="3" id="KW-0732">Signal</keyword>
<keyword evidence="1" id="KW-0646">Protease inhibitor</keyword>
<keyword evidence="2" id="KW-0789">Thiol protease inhibitor</keyword>
<organism evidence="5 6">
    <name type="scientific">Streptomyces xanthii</name>
    <dbReference type="NCBI Taxonomy" id="2768069"/>
    <lineage>
        <taxon>Bacteria</taxon>
        <taxon>Bacillati</taxon>
        <taxon>Actinomycetota</taxon>
        <taxon>Actinomycetes</taxon>
        <taxon>Kitasatosporales</taxon>
        <taxon>Streptomycetaceae</taxon>
        <taxon>Streptomyces</taxon>
    </lineage>
</organism>
<dbReference type="RefSeq" id="WP_188337127.1">
    <property type="nucleotide sequence ID" value="NZ_CP061281.1"/>
</dbReference>
<evidence type="ECO:0000313" key="6">
    <source>
        <dbReference type="Proteomes" id="UP000516428"/>
    </source>
</evidence>
<dbReference type="PROSITE" id="PS51257">
    <property type="entry name" value="PROKAR_LIPOPROTEIN"/>
    <property type="match status" value="1"/>
</dbReference>
<dbReference type="AlphaFoldDB" id="A0A7H1B6N6"/>
<dbReference type="KEGG" id="sxn:IAG42_12645"/>